<feature type="signal peptide" evidence="1">
    <location>
        <begin position="1"/>
        <end position="20"/>
    </location>
</feature>
<dbReference type="STRING" id="1791.GCA_001049355_03733"/>
<protein>
    <recommendedName>
        <fullName evidence="4">Pyrrolo-quinoline quinone</fullName>
    </recommendedName>
</protein>
<evidence type="ECO:0000256" key="1">
    <source>
        <dbReference type="SAM" id="SignalP"/>
    </source>
</evidence>
<keyword evidence="1" id="KW-0732">Signal</keyword>
<evidence type="ECO:0000313" key="2">
    <source>
        <dbReference type="EMBL" id="VEG57863.1"/>
    </source>
</evidence>
<sequence>MVKSCVLRKWLACSVVTAMAAAGCTSQVTSGPGPAPPDLPEQTLLASSMREQPVSGWTLSAADLQLPAGTSVKPIGNIGDRGVFVGIARQGRWLFAVDVTTGQRAFGPIFFGAGGDATSFNCYVNGAPDVLCVRQGPDLDVPATAWVVDTNTGSVVHEGPSAVKISRAQNHPLLEQIGDRVVATVEREGVHGVGPRGELTWFVPGDGILPAQFAFWEHDTPRSVLAVQGGGQGGDVVFSTVDGTITNPSLPQDALKRRAVVYPDGFGYEYSAGPSQDFVGFFDDSGRRRGEPVEAEDLENRSLDIPIIKTQSTYRALTLGGRQLLEIPRTDSSPNARLIGSRLFIADDRLNREWQEFDLRTGEKGKTCASRNLGFDYIGSDGEVAVTRGDGILAQAVDLTTCEILWSTPGSGTDEITDIWKVGTALIQRTNDTIFSLVAPG</sequence>
<dbReference type="PROSITE" id="PS51257">
    <property type="entry name" value="PROKAR_LIPOPROTEIN"/>
    <property type="match status" value="1"/>
</dbReference>
<keyword evidence="3" id="KW-1185">Reference proteome</keyword>
<evidence type="ECO:0000313" key="3">
    <source>
        <dbReference type="Proteomes" id="UP000279306"/>
    </source>
</evidence>
<reference evidence="2 3" key="1">
    <citation type="submission" date="2018-12" db="EMBL/GenBank/DDBJ databases">
        <authorList>
            <consortium name="Pathogen Informatics"/>
        </authorList>
    </citation>
    <scope>NUCLEOTIDE SEQUENCE [LARGE SCALE GENOMIC DNA]</scope>
    <source>
        <strain evidence="2 3">NCTC10437</strain>
    </source>
</reference>
<dbReference type="EMBL" id="LR134356">
    <property type="protein sequence ID" value="VEG57863.1"/>
    <property type="molecule type" value="Genomic_DNA"/>
</dbReference>
<dbReference type="AlphaFoldDB" id="A0A448IZB4"/>
<name>A0A448IZB4_MYCAU</name>
<proteinExistence type="predicted"/>
<gene>
    <name evidence="2" type="ORF">NCTC10437_04884</name>
</gene>
<dbReference type="Proteomes" id="UP000279306">
    <property type="component" value="Chromosome"/>
</dbReference>
<accession>A0A448IZB4</accession>
<feature type="chain" id="PRO_5019555234" description="Pyrrolo-quinoline quinone" evidence="1">
    <location>
        <begin position="21"/>
        <end position="441"/>
    </location>
</feature>
<organism evidence="2 3">
    <name type="scientific">Mycolicibacterium aurum</name>
    <name type="common">Mycobacterium aurum</name>
    <dbReference type="NCBI Taxonomy" id="1791"/>
    <lineage>
        <taxon>Bacteria</taxon>
        <taxon>Bacillati</taxon>
        <taxon>Actinomycetota</taxon>
        <taxon>Actinomycetes</taxon>
        <taxon>Mycobacteriales</taxon>
        <taxon>Mycobacteriaceae</taxon>
        <taxon>Mycolicibacterium</taxon>
    </lineage>
</organism>
<evidence type="ECO:0008006" key="4">
    <source>
        <dbReference type="Google" id="ProtNLM"/>
    </source>
</evidence>
<dbReference type="KEGG" id="mauu:NCTC10437_04884"/>